<proteinExistence type="predicted"/>
<evidence type="ECO:0008006" key="3">
    <source>
        <dbReference type="Google" id="ProtNLM"/>
    </source>
</evidence>
<reference evidence="1 2" key="1">
    <citation type="submission" date="2019-10" db="EMBL/GenBank/DDBJ databases">
        <title>Rudanella paleaurantiibacter sp. nov., isolated from sludge.</title>
        <authorList>
            <person name="Xu S.Q."/>
        </authorList>
    </citation>
    <scope>NUCLEOTIDE SEQUENCE [LARGE SCALE GENOMIC DNA]</scope>
    <source>
        <strain evidence="1 2">HX-22-17</strain>
    </source>
</reference>
<dbReference type="EMBL" id="WELI01000003">
    <property type="protein sequence ID" value="KAB7731224.1"/>
    <property type="molecule type" value="Genomic_DNA"/>
</dbReference>
<dbReference type="SUPFAM" id="SSF48613">
    <property type="entry name" value="Heme oxygenase-like"/>
    <property type="match status" value="1"/>
</dbReference>
<dbReference type="Proteomes" id="UP000488299">
    <property type="component" value="Unassembled WGS sequence"/>
</dbReference>
<accession>A0A7J5U2L3</accession>
<name>A0A7J5U2L3_9BACT</name>
<dbReference type="AlphaFoldDB" id="A0A7J5U2L3"/>
<evidence type="ECO:0000313" key="2">
    <source>
        <dbReference type="Proteomes" id="UP000488299"/>
    </source>
</evidence>
<protein>
    <recommendedName>
        <fullName evidence="3">Heme oxygenase</fullName>
    </recommendedName>
</protein>
<organism evidence="1 2">
    <name type="scientific">Rudanella paleaurantiibacter</name>
    <dbReference type="NCBI Taxonomy" id="2614655"/>
    <lineage>
        <taxon>Bacteria</taxon>
        <taxon>Pseudomonadati</taxon>
        <taxon>Bacteroidota</taxon>
        <taxon>Cytophagia</taxon>
        <taxon>Cytophagales</taxon>
        <taxon>Cytophagaceae</taxon>
        <taxon>Rudanella</taxon>
    </lineage>
</organism>
<gene>
    <name evidence="1" type="ORF">F5984_10500</name>
</gene>
<sequence>MNFLSLLQQQAGRLHEQIRSLLSANPSNDVLPLKQYQQLLCINLAYYRALERALTEQAAYLPGYDRLLQCRTPYLVADLLATGAPIPQQYPTYFASWSSWKLLGAAYVGEGLSIEAKEINVALQKSPLVPPMARISRFFNTSASHQAVESYVRVHAEGHEAEVFDGVQEALQLYSNLAHNPAVVQ</sequence>
<dbReference type="Gene3D" id="1.20.910.10">
    <property type="entry name" value="Heme oxygenase-like"/>
    <property type="match status" value="1"/>
</dbReference>
<evidence type="ECO:0000313" key="1">
    <source>
        <dbReference type="EMBL" id="KAB7731224.1"/>
    </source>
</evidence>
<dbReference type="InterPro" id="IPR016084">
    <property type="entry name" value="Haem_Oase-like_multi-hlx"/>
</dbReference>
<keyword evidence="2" id="KW-1185">Reference proteome</keyword>
<dbReference type="RefSeq" id="WP_152124205.1">
    <property type="nucleotide sequence ID" value="NZ_WELI01000003.1"/>
</dbReference>
<comment type="caution">
    <text evidence="1">The sequence shown here is derived from an EMBL/GenBank/DDBJ whole genome shotgun (WGS) entry which is preliminary data.</text>
</comment>